<keyword evidence="6" id="KW-1185">Reference proteome</keyword>
<dbReference type="Gene3D" id="3.30.300.30">
    <property type="match status" value="1"/>
</dbReference>
<dbReference type="InterPro" id="IPR025110">
    <property type="entry name" value="AMP-bd_C"/>
</dbReference>
<dbReference type="Pfam" id="PF00501">
    <property type="entry name" value="AMP-binding"/>
    <property type="match status" value="1"/>
</dbReference>
<organism evidence="5 6">
    <name type="scientific">Streptomyces niveiscabiei</name>
    <dbReference type="NCBI Taxonomy" id="164115"/>
    <lineage>
        <taxon>Bacteria</taxon>
        <taxon>Bacillati</taxon>
        <taxon>Actinomycetota</taxon>
        <taxon>Actinomycetes</taxon>
        <taxon>Kitasatosporales</taxon>
        <taxon>Streptomycetaceae</taxon>
        <taxon>Streptomyces</taxon>
    </lineage>
</organism>
<evidence type="ECO:0000313" key="5">
    <source>
        <dbReference type="EMBL" id="MFM9607137.1"/>
    </source>
</evidence>
<reference evidence="5 6" key="1">
    <citation type="submission" date="2024-12" db="EMBL/GenBank/DDBJ databases">
        <title>Forecasting of Potato common scab and diversities of Pathogenic streptomyces spp. in china.</title>
        <authorList>
            <person name="Handique U."/>
            <person name="Wu J."/>
        </authorList>
    </citation>
    <scope>NUCLEOTIDE SEQUENCE [LARGE SCALE GENOMIC DNA]</scope>
    <source>
        <strain evidence="5 6">ZRIMU1530</strain>
    </source>
</reference>
<dbReference type="InterPro" id="IPR011957">
    <property type="entry name" value="Benz_CoA_lig"/>
</dbReference>
<accession>A0ABW9HKC1</accession>
<evidence type="ECO:0000313" key="6">
    <source>
        <dbReference type="Proteomes" id="UP001631957"/>
    </source>
</evidence>
<comment type="caution">
    <text evidence="5">The sequence shown here is derived from an EMBL/GenBank/DDBJ whole genome shotgun (WGS) entry which is preliminary data.</text>
</comment>
<feature type="domain" description="AMP-dependent synthetase/ligase" evidence="3">
    <location>
        <begin position="18"/>
        <end position="382"/>
    </location>
</feature>
<dbReference type="Proteomes" id="UP001631957">
    <property type="component" value="Unassembled WGS sequence"/>
</dbReference>
<sequence length="599" mass="63241">MSTPFNAATYLVDRQITAGHGDRPALVGPRSTVTYTELAAQVARMSAGWRALGVRPEERVLIHAADRPETVVALLSLMRMGAVPVPVSTMNTASDLAAVVRDSRCRHLLAGPEFCDRVQGALADAVGDLTGVIVLDDAPVEPPPGVIRLRWEHLTAAGRAAEPGDLAPDRTTEDSPALWLYTSGTTGLPKAAVHRHGSIRCVAERYGRQVLRLEPSDRCYSVAKLFFAYGLGNSCFFPLAAGAAAVLDPAPPTPATVARRLTEDEPSVFFGVPSFYAALLHAGDAGAWRTVRLAVSAGEPLPPSLQHRFRERFGIDLVNGMGSTEALHIFLSNRPGATRPGTLGVPVPGYDLRILAEDGTEAPPGEPGVLKVRAPSAADGYWCRSSSTRRVFQGEWLDTGDLFTRDADGFYVCHGRVGDMIKSGGIWVTPTEVEDCLLAHPSVAAACVVAVPDADGLDRPVACVVPADGHALDPDALTAFCRATLAAYKVPRHVLPFAALPTTGTGKVARNAVREEASARLGRARDAVRGEGAAQPGQVRDEASAQPGQIRGAGRGEVSAQPGQIRDAGRGEASAQPRHGTADAQIPVRNTLRIPSGDD</sequence>
<feature type="region of interest" description="Disordered" evidence="2">
    <location>
        <begin position="519"/>
        <end position="599"/>
    </location>
</feature>
<evidence type="ECO:0000259" key="4">
    <source>
        <dbReference type="Pfam" id="PF13193"/>
    </source>
</evidence>
<gene>
    <name evidence="5" type="ORF">ACKI18_00265</name>
</gene>
<dbReference type="Gene3D" id="3.40.50.12780">
    <property type="entry name" value="N-terminal domain of ligase-like"/>
    <property type="match status" value="1"/>
</dbReference>
<protein>
    <submittedName>
        <fullName evidence="5">Benzoate-CoA ligase family protein</fullName>
    </submittedName>
</protein>
<feature type="compositionally biased region" description="Basic and acidic residues" evidence="2">
    <location>
        <begin position="519"/>
        <end position="529"/>
    </location>
</feature>
<dbReference type="RefSeq" id="WP_409119963.1">
    <property type="nucleotide sequence ID" value="NZ_JBJVNI010000001.1"/>
</dbReference>
<dbReference type="NCBIfam" id="TIGR02262">
    <property type="entry name" value="benz_CoA_lig"/>
    <property type="match status" value="1"/>
</dbReference>
<keyword evidence="1 5" id="KW-0436">Ligase</keyword>
<evidence type="ECO:0000259" key="3">
    <source>
        <dbReference type="Pfam" id="PF00501"/>
    </source>
</evidence>
<proteinExistence type="predicted"/>
<dbReference type="Pfam" id="PF13193">
    <property type="entry name" value="AMP-binding_C"/>
    <property type="match status" value="1"/>
</dbReference>
<dbReference type="PANTHER" id="PTHR43352">
    <property type="entry name" value="ACETYL-COA SYNTHETASE"/>
    <property type="match status" value="1"/>
</dbReference>
<evidence type="ECO:0000256" key="2">
    <source>
        <dbReference type="SAM" id="MobiDB-lite"/>
    </source>
</evidence>
<dbReference type="InterPro" id="IPR042099">
    <property type="entry name" value="ANL_N_sf"/>
</dbReference>
<name>A0ABW9HKC1_9ACTN</name>
<feature type="domain" description="AMP-binding enzyme C-terminal" evidence="4">
    <location>
        <begin position="432"/>
        <end position="507"/>
    </location>
</feature>
<dbReference type="InterPro" id="IPR000873">
    <property type="entry name" value="AMP-dep_synth/lig_dom"/>
</dbReference>
<dbReference type="InterPro" id="IPR045851">
    <property type="entry name" value="AMP-bd_C_sf"/>
</dbReference>
<dbReference type="PANTHER" id="PTHR43352:SF1">
    <property type="entry name" value="ANTHRANILATE--COA LIGASE"/>
    <property type="match status" value="1"/>
</dbReference>
<evidence type="ECO:0000256" key="1">
    <source>
        <dbReference type="ARBA" id="ARBA00022598"/>
    </source>
</evidence>
<dbReference type="SUPFAM" id="SSF56801">
    <property type="entry name" value="Acetyl-CoA synthetase-like"/>
    <property type="match status" value="1"/>
</dbReference>
<dbReference type="GO" id="GO:0016874">
    <property type="term" value="F:ligase activity"/>
    <property type="evidence" value="ECO:0007669"/>
    <property type="project" value="UniProtKB-KW"/>
</dbReference>
<dbReference type="EMBL" id="JBJVNI010000001">
    <property type="protein sequence ID" value="MFM9607137.1"/>
    <property type="molecule type" value="Genomic_DNA"/>
</dbReference>